<dbReference type="AlphaFoldDB" id="A0A8S2ZL25"/>
<feature type="non-terminal residue" evidence="2">
    <location>
        <position position="143"/>
    </location>
</feature>
<reference evidence="2" key="1">
    <citation type="submission" date="2021-02" db="EMBL/GenBank/DDBJ databases">
        <authorList>
            <person name="Nowell W R."/>
        </authorList>
    </citation>
    <scope>NUCLEOTIDE SEQUENCE</scope>
</reference>
<evidence type="ECO:0000313" key="2">
    <source>
        <dbReference type="EMBL" id="CAF4639179.1"/>
    </source>
</evidence>
<name>A0A8S2ZL25_9BILA</name>
<dbReference type="EMBL" id="CAJOBC010139092">
    <property type="protein sequence ID" value="CAF4639179.1"/>
    <property type="molecule type" value="Genomic_DNA"/>
</dbReference>
<proteinExistence type="predicted"/>
<evidence type="ECO:0000256" key="1">
    <source>
        <dbReference type="SAM" id="Coils"/>
    </source>
</evidence>
<sequence>DSNPIDRGVLNDRISKLEYNVNQLNDNLQRLIDVNNKLFEQQKQTQDLSMNLGDILHIQQIDTSFHHDFISQFVTPVCQTVIEALPLLVKQKMISDSTPLCSTFTKLCEKLSCELPKWMTRFNENDEKKRQFHLKEQQQGAIM</sequence>
<organism evidence="2 3">
    <name type="scientific">Didymodactylos carnosus</name>
    <dbReference type="NCBI Taxonomy" id="1234261"/>
    <lineage>
        <taxon>Eukaryota</taxon>
        <taxon>Metazoa</taxon>
        <taxon>Spiralia</taxon>
        <taxon>Gnathifera</taxon>
        <taxon>Rotifera</taxon>
        <taxon>Eurotatoria</taxon>
        <taxon>Bdelloidea</taxon>
        <taxon>Philodinida</taxon>
        <taxon>Philodinidae</taxon>
        <taxon>Didymodactylos</taxon>
    </lineage>
</organism>
<gene>
    <name evidence="2" type="ORF">SRO942_LOCUS50083</name>
</gene>
<protein>
    <submittedName>
        <fullName evidence="2">Uncharacterized protein</fullName>
    </submittedName>
</protein>
<accession>A0A8S2ZL25</accession>
<keyword evidence="1" id="KW-0175">Coiled coil</keyword>
<feature type="non-terminal residue" evidence="2">
    <location>
        <position position="1"/>
    </location>
</feature>
<dbReference type="Proteomes" id="UP000681722">
    <property type="component" value="Unassembled WGS sequence"/>
</dbReference>
<comment type="caution">
    <text evidence="2">The sequence shown here is derived from an EMBL/GenBank/DDBJ whole genome shotgun (WGS) entry which is preliminary data.</text>
</comment>
<evidence type="ECO:0000313" key="3">
    <source>
        <dbReference type="Proteomes" id="UP000681722"/>
    </source>
</evidence>
<feature type="coiled-coil region" evidence="1">
    <location>
        <begin position="14"/>
        <end position="41"/>
    </location>
</feature>
<dbReference type="OrthoDB" id="9995323at2759"/>